<accession>A0A2U3KW69</accession>
<evidence type="ECO:0000313" key="2">
    <source>
        <dbReference type="Proteomes" id="UP000238701"/>
    </source>
</evidence>
<evidence type="ECO:0000313" key="1">
    <source>
        <dbReference type="EMBL" id="SPF43882.1"/>
    </source>
</evidence>
<gene>
    <name evidence="1" type="ORF">SBA1_500033</name>
</gene>
<dbReference type="EMBL" id="OMOD01000145">
    <property type="protein sequence ID" value="SPF43882.1"/>
    <property type="molecule type" value="Genomic_DNA"/>
</dbReference>
<organism evidence="1 2">
    <name type="scientific">Candidatus Sulfotelmatobacter kueseliae</name>
    <dbReference type="NCBI Taxonomy" id="2042962"/>
    <lineage>
        <taxon>Bacteria</taxon>
        <taxon>Pseudomonadati</taxon>
        <taxon>Acidobacteriota</taxon>
        <taxon>Terriglobia</taxon>
        <taxon>Terriglobales</taxon>
        <taxon>Candidatus Korobacteraceae</taxon>
        <taxon>Candidatus Sulfotelmatobacter</taxon>
    </lineage>
</organism>
<sequence>MSKGAATFRVTAPSRVFPLTTLGEVKLTEESWGFSDPSRAVDASSKKTIVLRLRIALLTKKFENDMHSGISTRSRDTTPA</sequence>
<protein>
    <submittedName>
        <fullName evidence="1">Uncharacterized protein</fullName>
    </submittedName>
</protein>
<proteinExistence type="predicted"/>
<name>A0A2U3KW69_9BACT</name>
<dbReference type="AlphaFoldDB" id="A0A2U3KW69"/>
<dbReference type="Proteomes" id="UP000238701">
    <property type="component" value="Unassembled WGS sequence"/>
</dbReference>
<reference evidence="2" key="1">
    <citation type="submission" date="2018-02" db="EMBL/GenBank/DDBJ databases">
        <authorList>
            <person name="Hausmann B."/>
        </authorList>
    </citation>
    <scope>NUCLEOTIDE SEQUENCE [LARGE SCALE GENOMIC DNA]</scope>
    <source>
        <strain evidence="2">Peat soil MAG SbA1</strain>
    </source>
</reference>